<keyword evidence="2" id="KW-1185">Reference proteome</keyword>
<sequence>MDFKNSHLVYKSSNCDYDIHKSLILKSNVIKTDGGATLEVSYVVEKEKKLTVRHIQLPGDLKKCLEVQSRIPGITHKRFLVFINPRSGRKRAVKIYEKRVRPIFDLCGIQTEEFVTSRANEVRDLLMNIDLVSFDGVIAVGGDGIYNEVVSGMADRELRDNGCDPDDPESRLLKLRLPIGIIPAGSGNYTAWYLNGTKCPQTATLRIVLGQSISTNIASLHQGNKCSGYSGLILGFGLFGDVMKDCERYRWMGTSRFKVVPVGSVLNRRPVNVCISYIPTETKTFQTRDMFVDNKPDFLRLISMPVENSKSFREKFKKRTLSTSDILEEPSEWKTAEERVVYAIDTYPIVMKPKGVKMSPHFGGDSLELLITGKCKLGDHFRQLKAVDDGKSNCYDFDFVRKINVQRYRVRVLKNNNEDFYINCDGEVIRLEHSEFDVRLHKNVVELYGKPR</sequence>
<dbReference type="GO" id="GO:0006672">
    <property type="term" value="P:ceramide metabolic process"/>
    <property type="evidence" value="ECO:0007669"/>
    <property type="project" value="TreeGrafter"/>
</dbReference>
<dbReference type="AlphaFoldDB" id="A0A8B8DU31"/>
<proteinExistence type="predicted"/>
<dbReference type="Pfam" id="PF00781">
    <property type="entry name" value="DAGK_cat"/>
    <property type="match status" value="1"/>
</dbReference>
<dbReference type="PANTHER" id="PTHR12358">
    <property type="entry name" value="SPHINGOSINE KINASE"/>
    <property type="match status" value="1"/>
</dbReference>
<accession>A0A8B8DU31</accession>
<dbReference type="InterPro" id="IPR050187">
    <property type="entry name" value="Lipid_Phosphate_FormReg"/>
</dbReference>
<evidence type="ECO:0000259" key="1">
    <source>
        <dbReference type="PROSITE" id="PS50146"/>
    </source>
</evidence>
<dbReference type="GeneID" id="111129356"/>
<name>A0A8B8DU31_CRAVI</name>
<protein>
    <submittedName>
        <fullName evidence="3">Ceramide kinase-like</fullName>
    </submittedName>
</protein>
<evidence type="ECO:0000313" key="2">
    <source>
        <dbReference type="Proteomes" id="UP000694844"/>
    </source>
</evidence>
<dbReference type="InterPro" id="IPR016064">
    <property type="entry name" value="NAD/diacylglycerol_kinase_sf"/>
</dbReference>
<dbReference type="Gene3D" id="2.60.200.40">
    <property type="match status" value="1"/>
</dbReference>
<dbReference type="GO" id="GO:0001729">
    <property type="term" value="F:ceramide kinase activity"/>
    <property type="evidence" value="ECO:0007669"/>
    <property type="project" value="TreeGrafter"/>
</dbReference>
<dbReference type="KEGG" id="cvn:111129356"/>
<dbReference type="SMART" id="SM00046">
    <property type="entry name" value="DAGKc"/>
    <property type="match status" value="1"/>
</dbReference>
<dbReference type="InterPro" id="IPR017438">
    <property type="entry name" value="ATP-NAD_kinase_N"/>
</dbReference>
<organism evidence="2 3">
    <name type="scientific">Crassostrea virginica</name>
    <name type="common">Eastern oyster</name>
    <dbReference type="NCBI Taxonomy" id="6565"/>
    <lineage>
        <taxon>Eukaryota</taxon>
        <taxon>Metazoa</taxon>
        <taxon>Spiralia</taxon>
        <taxon>Lophotrochozoa</taxon>
        <taxon>Mollusca</taxon>
        <taxon>Bivalvia</taxon>
        <taxon>Autobranchia</taxon>
        <taxon>Pteriomorphia</taxon>
        <taxon>Ostreida</taxon>
        <taxon>Ostreoidea</taxon>
        <taxon>Ostreidae</taxon>
        <taxon>Crassostrea</taxon>
    </lineage>
</organism>
<dbReference type="Gene3D" id="3.40.50.10330">
    <property type="entry name" value="Probable inorganic polyphosphate/atp-NAD kinase, domain 1"/>
    <property type="match status" value="1"/>
</dbReference>
<dbReference type="InterPro" id="IPR001206">
    <property type="entry name" value="Diacylglycerol_kinase_cat_dom"/>
</dbReference>
<feature type="domain" description="DAGKc" evidence="1">
    <location>
        <begin position="74"/>
        <end position="224"/>
    </location>
</feature>
<reference evidence="3" key="1">
    <citation type="submission" date="2025-08" db="UniProtKB">
        <authorList>
            <consortium name="RefSeq"/>
        </authorList>
    </citation>
    <scope>IDENTIFICATION</scope>
    <source>
        <tissue evidence="3">Whole sample</tissue>
    </source>
</reference>
<dbReference type="GO" id="GO:0016020">
    <property type="term" value="C:membrane"/>
    <property type="evidence" value="ECO:0007669"/>
    <property type="project" value="GOC"/>
</dbReference>
<dbReference type="Proteomes" id="UP000694844">
    <property type="component" value="Chromosome 4"/>
</dbReference>
<dbReference type="RefSeq" id="XP_022331400.1">
    <property type="nucleotide sequence ID" value="XM_022475692.1"/>
</dbReference>
<evidence type="ECO:0000313" key="3">
    <source>
        <dbReference type="RefSeq" id="XP_022331400.1"/>
    </source>
</evidence>
<dbReference type="PROSITE" id="PS50146">
    <property type="entry name" value="DAGK"/>
    <property type="match status" value="1"/>
</dbReference>
<dbReference type="SUPFAM" id="SSF111331">
    <property type="entry name" value="NAD kinase/diacylglycerol kinase-like"/>
    <property type="match status" value="1"/>
</dbReference>
<gene>
    <name evidence="3" type="primary">LOC111129356</name>
</gene>
<dbReference type="PANTHER" id="PTHR12358:SF111">
    <property type="entry name" value="CERAMIDE KINASE, ISOFORM A"/>
    <property type="match status" value="1"/>
</dbReference>